<feature type="chain" id="PRO_5046004064" description="Secreted protein" evidence="1">
    <location>
        <begin position="27"/>
        <end position="74"/>
    </location>
</feature>
<dbReference type="RefSeq" id="WP_364449250.1">
    <property type="nucleotide sequence ID" value="NZ_JBFARM010000004.1"/>
</dbReference>
<proteinExistence type="predicted"/>
<keyword evidence="1" id="KW-0732">Signal</keyword>
<sequence>MRVRTALAAAGMAALTLAASALPAQAAEWIYVGMFDTQAKCNLDRSVRHAQGYPTDPTTGCYRVSNGYYYFYYA</sequence>
<evidence type="ECO:0000256" key="1">
    <source>
        <dbReference type="SAM" id="SignalP"/>
    </source>
</evidence>
<accession>A0ABV3H395</accession>
<evidence type="ECO:0000313" key="2">
    <source>
        <dbReference type="EMBL" id="MEV4286754.1"/>
    </source>
</evidence>
<evidence type="ECO:0000313" key="3">
    <source>
        <dbReference type="Proteomes" id="UP001552427"/>
    </source>
</evidence>
<feature type="signal peptide" evidence="1">
    <location>
        <begin position="1"/>
        <end position="26"/>
    </location>
</feature>
<reference evidence="2 3" key="1">
    <citation type="submission" date="2024-06" db="EMBL/GenBank/DDBJ databases">
        <title>The Natural Products Discovery Center: Release of the First 8490 Sequenced Strains for Exploring Actinobacteria Biosynthetic Diversity.</title>
        <authorList>
            <person name="Kalkreuter E."/>
            <person name="Kautsar S.A."/>
            <person name="Yang D."/>
            <person name="Bader C.D."/>
            <person name="Teijaro C.N."/>
            <person name="Fluegel L."/>
            <person name="Davis C.M."/>
            <person name="Simpson J.R."/>
            <person name="Lauterbach L."/>
            <person name="Steele A.D."/>
            <person name="Gui C."/>
            <person name="Meng S."/>
            <person name="Li G."/>
            <person name="Viehrig K."/>
            <person name="Ye F."/>
            <person name="Su P."/>
            <person name="Kiefer A.F."/>
            <person name="Nichols A."/>
            <person name="Cepeda A.J."/>
            <person name="Yan W."/>
            <person name="Fan B."/>
            <person name="Jiang Y."/>
            <person name="Adhikari A."/>
            <person name="Zheng C.-J."/>
            <person name="Schuster L."/>
            <person name="Cowan T.M."/>
            <person name="Smanski M.J."/>
            <person name="Chevrette M.G."/>
            <person name="De Carvalho L.P.S."/>
            <person name="Shen B."/>
        </authorList>
    </citation>
    <scope>NUCLEOTIDE SEQUENCE [LARGE SCALE GENOMIC DNA]</scope>
    <source>
        <strain evidence="2 3">NPDC049574</strain>
    </source>
</reference>
<comment type="caution">
    <text evidence="2">The sequence shown here is derived from an EMBL/GenBank/DDBJ whole genome shotgun (WGS) entry which is preliminary data.</text>
</comment>
<name>A0ABV3H395_9ACTN</name>
<gene>
    <name evidence="2" type="ORF">AB0K40_14720</name>
</gene>
<dbReference type="EMBL" id="JBFARM010000004">
    <property type="protein sequence ID" value="MEV4286754.1"/>
    <property type="molecule type" value="Genomic_DNA"/>
</dbReference>
<evidence type="ECO:0008006" key="4">
    <source>
        <dbReference type="Google" id="ProtNLM"/>
    </source>
</evidence>
<dbReference type="Proteomes" id="UP001552427">
    <property type="component" value="Unassembled WGS sequence"/>
</dbReference>
<organism evidence="2 3">
    <name type="scientific">Nonomuraea bangladeshensis</name>
    <dbReference type="NCBI Taxonomy" id="404385"/>
    <lineage>
        <taxon>Bacteria</taxon>
        <taxon>Bacillati</taxon>
        <taxon>Actinomycetota</taxon>
        <taxon>Actinomycetes</taxon>
        <taxon>Streptosporangiales</taxon>
        <taxon>Streptosporangiaceae</taxon>
        <taxon>Nonomuraea</taxon>
    </lineage>
</organism>
<keyword evidence="3" id="KW-1185">Reference proteome</keyword>
<protein>
    <recommendedName>
        <fullName evidence="4">Secreted protein</fullName>
    </recommendedName>
</protein>